<feature type="compositionally biased region" description="Low complexity" evidence="1">
    <location>
        <begin position="85"/>
        <end position="95"/>
    </location>
</feature>
<protein>
    <submittedName>
        <fullName evidence="2">Uncharacterized protein</fullName>
    </submittedName>
</protein>
<reference evidence="2 3" key="1">
    <citation type="submission" date="2021-07" db="EMBL/GenBank/DDBJ databases">
        <authorList>
            <person name="Palmer J.M."/>
        </authorList>
    </citation>
    <scope>NUCLEOTIDE SEQUENCE [LARGE SCALE GENOMIC DNA]</scope>
    <source>
        <strain evidence="2 3">AT_MEX2019</strain>
        <tissue evidence="2">Muscle</tissue>
    </source>
</reference>
<evidence type="ECO:0000313" key="2">
    <source>
        <dbReference type="EMBL" id="MED6233544.1"/>
    </source>
</evidence>
<keyword evidence="3" id="KW-1185">Reference proteome</keyword>
<proteinExistence type="predicted"/>
<dbReference type="EMBL" id="JAHUTI010002785">
    <property type="protein sequence ID" value="MED6233544.1"/>
    <property type="molecule type" value="Genomic_DNA"/>
</dbReference>
<evidence type="ECO:0000313" key="3">
    <source>
        <dbReference type="Proteomes" id="UP001345963"/>
    </source>
</evidence>
<name>A0ABU7A7D1_9TELE</name>
<organism evidence="2 3">
    <name type="scientific">Ataeniobius toweri</name>
    <dbReference type="NCBI Taxonomy" id="208326"/>
    <lineage>
        <taxon>Eukaryota</taxon>
        <taxon>Metazoa</taxon>
        <taxon>Chordata</taxon>
        <taxon>Craniata</taxon>
        <taxon>Vertebrata</taxon>
        <taxon>Euteleostomi</taxon>
        <taxon>Actinopterygii</taxon>
        <taxon>Neopterygii</taxon>
        <taxon>Teleostei</taxon>
        <taxon>Neoteleostei</taxon>
        <taxon>Acanthomorphata</taxon>
        <taxon>Ovalentaria</taxon>
        <taxon>Atherinomorphae</taxon>
        <taxon>Cyprinodontiformes</taxon>
        <taxon>Goodeidae</taxon>
        <taxon>Ataeniobius</taxon>
    </lineage>
</organism>
<comment type="caution">
    <text evidence="2">The sequence shown here is derived from an EMBL/GenBank/DDBJ whole genome shotgun (WGS) entry which is preliminary data.</text>
</comment>
<accession>A0ABU7A7D1</accession>
<gene>
    <name evidence="2" type="ORF">ATANTOWER_013199</name>
</gene>
<feature type="region of interest" description="Disordered" evidence="1">
    <location>
        <begin position="63"/>
        <end position="111"/>
    </location>
</feature>
<evidence type="ECO:0000256" key="1">
    <source>
        <dbReference type="SAM" id="MobiDB-lite"/>
    </source>
</evidence>
<dbReference type="Proteomes" id="UP001345963">
    <property type="component" value="Unassembled WGS sequence"/>
</dbReference>
<sequence>MVHSDSMFPTSPRNLVKALPEVGDEYIPGRGLRPTFPADTHSTLGPVKSVGFCPLTADPTHRHQWTAQPLSSPECPQHASEGLKTTRQQSRSSTSYLGFPGVKCTDEQPYA</sequence>